<dbReference type="FunFam" id="3.40.395.10:FF:000001">
    <property type="entry name" value="Sentrin-specific protease 1"/>
    <property type="match status" value="1"/>
</dbReference>
<dbReference type="GO" id="GO:0080090">
    <property type="term" value="P:regulation of primary metabolic process"/>
    <property type="evidence" value="ECO:0007669"/>
    <property type="project" value="UniProtKB-ARBA"/>
</dbReference>
<dbReference type="PROSITE" id="PS50600">
    <property type="entry name" value="ULP_PROTEASE"/>
    <property type="match status" value="1"/>
</dbReference>
<dbReference type="InterPro" id="IPR038765">
    <property type="entry name" value="Papain-like_cys_pep_sf"/>
</dbReference>
<reference evidence="7" key="2">
    <citation type="journal article" date="2022" name="Microbiol. Resour. Announc.">
        <title>Whole-Genome Sequence of Entomortierella parvispora E1425, a Mucoromycotan Fungus Associated with Burkholderiaceae-Related Endosymbiotic Bacteria.</title>
        <authorList>
            <person name="Herlambang A."/>
            <person name="Guo Y."/>
            <person name="Takashima Y."/>
            <person name="Narisawa K."/>
            <person name="Ohta H."/>
            <person name="Nishizawa T."/>
        </authorList>
    </citation>
    <scope>NUCLEOTIDE SEQUENCE</scope>
    <source>
        <strain evidence="7">E1425</strain>
    </source>
</reference>
<evidence type="ECO:0000313" key="7">
    <source>
        <dbReference type="EMBL" id="GJJ74528.1"/>
    </source>
</evidence>
<keyword evidence="2 7" id="KW-0645">Protease</keyword>
<sequence>MAPTKRKQAVVESSDYTKKAKLMLIGGLEGIAGWFLKAPEIDQQRTLKQQRRGDWIGAYPSARDRREEYYIGGVAYSEEDLDHVDPYRPVKRPAITSSTSPLSLSSSASSSSAKSSETSATSTDSPSLDRQHRPSLSPLDSESRPYQLQPYTKPPPVIAPDFGESRAWDLSSSASSKNSTLDDILSRPFENRGGNTLRGNGFSSRFDQDALLRARPRVYASKVQKSGSLLQSKYYNDDSITRQRTFERHSSENQKAVQSRLRAALHGTIGALRSESTKADRDAADDVTNMHRVIRAYNRGALDEDDSAQQRKPSLRLPAWTRTMYLGNREPTWLKNIRDVVNRSLPPSIENQNKLPGYQAISDEHDRIEQELAAERRGPVFTVEDEKRIKAVLAPGHGPVVDGFNMTLNKHDLHTLRPGEWLNDSVIDFYSQLIMDRSKKTPSLPRVHVFTTHFFSTLAEHGYEKIRRWTKKVDLFALDYVLVPVHCSGNHWTTAVIDMKKKKIEYLDSLMGNNPKCFVLLRGYLESEHKDKKKTPFDFAGWTDNSPKNIPKQRNGFDCGVFTCTFIECKSRGMDKFVFSQKDMEALRKHMVLSILNQSLSV</sequence>
<keyword evidence="3" id="KW-0378">Hydrolase</keyword>
<evidence type="ECO:0000259" key="6">
    <source>
        <dbReference type="PROSITE" id="PS50600"/>
    </source>
</evidence>
<accession>A0A9P3LXW5</accession>
<dbReference type="AlphaFoldDB" id="A0A9P3LXW5"/>
<dbReference type="GO" id="GO:0005634">
    <property type="term" value="C:nucleus"/>
    <property type="evidence" value="ECO:0007669"/>
    <property type="project" value="TreeGrafter"/>
</dbReference>
<dbReference type="InterPro" id="IPR003653">
    <property type="entry name" value="Peptidase_C48_C"/>
</dbReference>
<feature type="compositionally biased region" description="Low complexity" evidence="5">
    <location>
        <begin position="96"/>
        <end position="126"/>
    </location>
</feature>
<dbReference type="PANTHER" id="PTHR12606:SF141">
    <property type="entry name" value="GH15225P-RELATED"/>
    <property type="match status" value="1"/>
</dbReference>
<feature type="compositionally biased region" description="Polar residues" evidence="5">
    <location>
        <begin position="138"/>
        <end position="150"/>
    </location>
</feature>
<comment type="caution">
    <text evidence="7">The sequence shown here is derived from an EMBL/GenBank/DDBJ whole genome shotgun (WGS) entry which is preliminary data.</text>
</comment>
<name>A0A9P3LXW5_9FUNG</name>
<proteinExistence type="inferred from homology"/>
<dbReference type="PANTHER" id="PTHR12606">
    <property type="entry name" value="SENTRIN/SUMO-SPECIFIC PROTEASE"/>
    <property type="match status" value="1"/>
</dbReference>
<dbReference type="GO" id="GO:0060255">
    <property type="term" value="P:regulation of macromolecule metabolic process"/>
    <property type="evidence" value="ECO:0007669"/>
    <property type="project" value="UniProtKB-ARBA"/>
</dbReference>
<evidence type="ECO:0000256" key="2">
    <source>
        <dbReference type="ARBA" id="ARBA00022670"/>
    </source>
</evidence>
<dbReference type="GO" id="GO:0016926">
    <property type="term" value="P:protein desumoylation"/>
    <property type="evidence" value="ECO:0007669"/>
    <property type="project" value="TreeGrafter"/>
</dbReference>
<reference evidence="7" key="1">
    <citation type="submission" date="2021-11" db="EMBL/GenBank/DDBJ databases">
        <authorList>
            <person name="Herlambang A."/>
            <person name="Guo Y."/>
            <person name="Takashima Y."/>
            <person name="Nishizawa T."/>
        </authorList>
    </citation>
    <scope>NUCLEOTIDE SEQUENCE</scope>
    <source>
        <strain evidence="7">E1425</strain>
    </source>
</reference>
<organism evidence="7 8">
    <name type="scientific">Entomortierella parvispora</name>
    <dbReference type="NCBI Taxonomy" id="205924"/>
    <lineage>
        <taxon>Eukaryota</taxon>
        <taxon>Fungi</taxon>
        <taxon>Fungi incertae sedis</taxon>
        <taxon>Mucoromycota</taxon>
        <taxon>Mortierellomycotina</taxon>
        <taxon>Mortierellomycetes</taxon>
        <taxon>Mortierellales</taxon>
        <taxon>Mortierellaceae</taxon>
        <taxon>Entomortierella</taxon>
    </lineage>
</organism>
<feature type="domain" description="Ubiquitin-like protease family profile" evidence="6">
    <location>
        <begin position="406"/>
        <end position="570"/>
    </location>
</feature>
<dbReference type="OrthoDB" id="1939479at2759"/>
<dbReference type="SUPFAM" id="SSF54001">
    <property type="entry name" value="Cysteine proteinases"/>
    <property type="match status" value="1"/>
</dbReference>
<evidence type="ECO:0000256" key="1">
    <source>
        <dbReference type="ARBA" id="ARBA00005234"/>
    </source>
</evidence>
<gene>
    <name evidence="7" type="ORF">EMPS_06886</name>
</gene>
<dbReference type="Proteomes" id="UP000827284">
    <property type="component" value="Unassembled WGS sequence"/>
</dbReference>
<dbReference type="Gene3D" id="3.40.395.10">
    <property type="entry name" value="Adenoviral Proteinase, Chain A"/>
    <property type="match status" value="1"/>
</dbReference>
<comment type="similarity">
    <text evidence="1">Belongs to the peptidase C48 family.</text>
</comment>
<feature type="region of interest" description="Disordered" evidence="5">
    <location>
        <begin position="85"/>
        <end position="196"/>
    </location>
</feature>
<evidence type="ECO:0000256" key="3">
    <source>
        <dbReference type="ARBA" id="ARBA00022801"/>
    </source>
</evidence>
<dbReference type="GO" id="GO:0016929">
    <property type="term" value="F:deSUMOylase activity"/>
    <property type="evidence" value="ECO:0007669"/>
    <property type="project" value="TreeGrafter"/>
</dbReference>
<dbReference type="GO" id="GO:0006508">
    <property type="term" value="P:proteolysis"/>
    <property type="evidence" value="ECO:0007669"/>
    <property type="project" value="UniProtKB-KW"/>
</dbReference>
<protein>
    <submittedName>
        <fullName evidence="7">Sentrin-specific protease 1</fullName>
    </submittedName>
</protein>
<dbReference type="Pfam" id="PF02902">
    <property type="entry name" value="Peptidase_C48"/>
    <property type="match status" value="1"/>
</dbReference>
<evidence type="ECO:0000313" key="8">
    <source>
        <dbReference type="Proteomes" id="UP000827284"/>
    </source>
</evidence>
<dbReference type="EMBL" id="BQFW01000009">
    <property type="protein sequence ID" value="GJJ74528.1"/>
    <property type="molecule type" value="Genomic_DNA"/>
</dbReference>
<evidence type="ECO:0000256" key="4">
    <source>
        <dbReference type="ARBA" id="ARBA00022807"/>
    </source>
</evidence>
<keyword evidence="4" id="KW-0788">Thiol protease</keyword>
<evidence type="ECO:0000256" key="5">
    <source>
        <dbReference type="SAM" id="MobiDB-lite"/>
    </source>
</evidence>
<keyword evidence="8" id="KW-1185">Reference proteome</keyword>